<dbReference type="AlphaFoldDB" id="A0A5R9J7I8"/>
<evidence type="ECO:0000313" key="2">
    <source>
        <dbReference type="Proteomes" id="UP000305654"/>
    </source>
</evidence>
<protein>
    <submittedName>
        <fullName evidence="1">Uncharacterized protein</fullName>
    </submittedName>
</protein>
<comment type="caution">
    <text evidence="1">The sequence shown here is derived from an EMBL/GenBank/DDBJ whole genome shotgun (WGS) entry which is preliminary data.</text>
</comment>
<reference evidence="1 2" key="1">
    <citation type="submission" date="2019-05" db="EMBL/GenBank/DDBJ databases">
        <authorList>
            <person name="Pankratov T."/>
            <person name="Grouzdev D."/>
        </authorList>
    </citation>
    <scope>NUCLEOTIDE SEQUENCE [LARGE SCALE GENOMIC DNA]</scope>
    <source>
        <strain evidence="1 2">KEBCLARHB70R</strain>
    </source>
</reference>
<gene>
    <name evidence="1" type="ORF">FE263_10445</name>
</gene>
<dbReference type="RefSeq" id="WP_138325939.1">
    <property type="nucleotide sequence ID" value="NZ_VCDI01000003.1"/>
</dbReference>
<name>A0A5R9J7I8_9PROT</name>
<dbReference type="EMBL" id="VCDI01000003">
    <property type="protein sequence ID" value="TLU72477.1"/>
    <property type="molecule type" value="Genomic_DNA"/>
</dbReference>
<keyword evidence="2" id="KW-1185">Reference proteome</keyword>
<evidence type="ECO:0000313" key="1">
    <source>
        <dbReference type="EMBL" id="TLU72477.1"/>
    </source>
</evidence>
<sequence>MSQGSVIKSAIGRPPKSYAALPCVDETAFWCEQACRSEASGDFSDASRFWLVALTMSRRQAAALDRVPDLHMLRSRLARATLVLDLWTTKPRCRMVN</sequence>
<dbReference type="Proteomes" id="UP000305654">
    <property type="component" value="Unassembled WGS sequence"/>
</dbReference>
<organism evidence="1 2">
    <name type="scientific">Lichenicoccus roseus</name>
    <dbReference type="NCBI Taxonomy" id="2683649"/>
    <lineage>
        <taxon>Bacteria</taxon>
        <taxon>Pseudomonadati</taxon>
        <taxon>Pseudomonadota</taxon>
        <taxon>Alphaproteobacteria</taxon>
        <taxon>Acetobacterales</taxon>
        <taxon>Acetobacteraceae</taxon>
        <taxon>Lichenicoccus</taxon>
    </lineage>
</organism>
<accession>A0A5R9J7I8</accession>
<proteinExistence type="predicted"/>